<gene>
    <name evidence="2" type="ORF">AAHA92_19506</name>
</gene>
<evidence type="ECO:0000313" key="2">
    <source>
        <dbReference type="EMBL" id="KAL1551695.1"/>
    </source>
</evidence>
<evidence type="ECO:0000256" key="1">
    <source>
        <dbReference type="SAM" id="MobiDB-lite"/>
    </source>
</evidence>
<feature type="region of interest" description="Disordered" evidence="1">
    <location>
        <begin position="38"/>
        <end position="70"/>
    </location>
</feature>
<reference evidence="2 3" key="1">
    <citation type="submission" date="2024-06" db="EMBL/GenBank/DDBJ databases">
        <title>A chromosome level genome sequence of Diviner's sage (Salvia divinorum).</title>
        <authorList>
            <person name="Ford S.A."/>
            <person name="Ro D.-K."/>
            <person name="Ness R.W."/>
            <person name="Phillips M.A."/>
        </authorList>
    </citation>
    <scope>NUCLEOTIDE SEQUENCE [LARGE SCALE GENOMIC DNA]</scope>
    <source>
        <strain evidence="2">SAF-2024a</strain>
        <tissue evidence="2">Leaf</tissue>
    </source>
</reference>
<protein>
    <submittedName>
        <fullName evidence="2">Uncharacterized protein</fullName>
    </submittedName>
</protein>
<name>A0ABD1H5K5_SALDI</name>
<keyword evidence="3" id="KW-1185">Reference proteome</keyword>
<comment type="caution">
    <text evidence="2">The sequence shown here is derived from an EMBL/GenBank/DDBJ whole genome shotgun (WGS) entry which is preliminary data.</text>
</comment>
<dbReference type="AlphaFoldDB" id="A0ABD1H5K5"/>
<dbReference type="EMBL" id="JBEAFC010000007">
    <property type="protein sequence ID" value="KAL1551695.1"/>
    <property type="molecule type" value="Genomic_DNA"/>
</dbReference>
<accession>A0ABD1H5K5</accession>
<evidence type="ECO:0000313" key="3">
    <source>
        <dbReference type="Proteomes" id="UP001567538"/>
    </source>
</evidence>
<proteinExistence type="predicted"/>
<dbReference type="Proteomes" id="UP001567538">
    <property type="component" value="Unassembled WGS sequence"/>
</dbReference>
<organism evidence="2 3">
    <name type="scientific">Salvia divinorum</name>
    <name type="common">Maria pastora</name>
    <name type="synonym">Diviner's sage</name>
    <dbReference type="NCBI Taxonomy" id="28513"/>
    <lineage>
        <taxon>Eukaryota</taxon>
        <taxon>Viridiplantae</taxon>
        <taxon>Streptophyta</taxon>
        <taxon>Embryophyta</taxon>
        <taxon>Tracheophyta</taxon>
        <taxon>Spermatophyta</taxon>
        <taxon>Magnoliopsida</taxon>
        <taxon>eudicotyledons</taxon>
        <taxon>Gunneridae</taxon>
        <taxon>Pentapetalae</taxon>
        <taxon>asterids</taxon>
        <taxon>lamiids</taxon>
        <taxon>Lamiales</taxon>
        <taxon>Lamiaceae</taxon>
        <taxon>Nepetoideae</taxon>
        <taxon>Mentheae</taxon>
        <taxon>Salviinae</taxon>
        <taxon>Salvia</taxon>
        <taxon>Salvia subgen. Calosphace</taxon>
    </lineage>
</organism>
<sequence>MAHSAFVLIIEPSPVHAEGEREDSSHVIAEEQPVFETRVEELSRSETASVKARPRREPRPPNRYGDFVSY</sequence>